<dbReference type="InterPro" id="IPR023286">
    <property type="entry name" value="ABATE_dom_sf"/>
</dbReference>
<dbReference type="Gene3D" id="1.10.3300.10">
    <property type="entry name" value="Jann2411-like domain"/>
    <property type="match status" value="1"/>
</dbReference>
<dbReference type="InterPro" id="IPR010852">
    <property type="entry name" value="ABATE"/>
</dbReference>
<organism evidence="2 3">
    <name type="scientific">Actinoalloteichus fjordicus</name>
    <dbReference type="NCBI Taxonomy" id="1612552"/>
    <lineage>
        <taxon>Bacteria</taxon>
        <taxon>Bacillati</taxon>
        <taxon>Actinomycetota</taxon>
        <taxon>Actinomycetes</taxon>
        <taxon>Pseudonocardiales</taxon>
        <taxon>Pseudonocardiaceae</taxon>
        <taxon>Actinoalloteichus</taxon>
    </lineage>
</organism>
<reference evidence="3" key="1">
    <citation type="submission" date="2016-06" db="EMBL/GenBank/DDBJ databases">
        <title>Complete genome sequence of Actinoalloteichus fjordicus DSM 46855 (=ADI127-17), type strain of the new species Actinoalloteichus fjordicus.</title>
        <authorList>
            <person name="Ruckert C."/>
            <person name="Nouioui I."/>
            <person name="Willmese J."/>
            <person name="van Wezel G."/>
            <person name="Klenk H.-P."/>
            <person name="Kalinowski J."/>
            <person name="Zotchev S.B."/>
        </authorList>
    </citation>
    <scope>NUCLEOTIDE SEQUENCE [LARGE SCALE GENOMIC DNA]</scope>
    <source>
        <strain evidence="3">ADI127-7</strain>
    </source>
</reference>
<dbReference type="Pfam" id="PF07336">
    <property type="entry name" value="ABATE"/>
    <property type="match status" value="1"/>
</dbReference>
<dbReference type="PANTHER" id="PTHR35525">
    <property type="entry name" value="BLL6575 PROTEIN"/>
    <property type="match status" value="1"/>
</dbReference>
<protein>
    <submittedName>
        <fullName evidence="2">Conserved protein containing a Zn-ribbon-like motif</fullName>
    </submittedName>
</protein>
<dbReference type="RefSeq" id="WP_198042825.1">
    <property type="nucleotide sequence ID" value="NZ_CP016076.1"/>
</dbReference>
<accession>A0AAC9LEX1</accession>
<dbReference type="Pfam" id="PF11706">
    <property type="entry name" value="zf-CGNR"/>
    <property type="match status" value="1"/>
</dbReference>
<proteinExistence type="predicted"/>
<dbReference type="InterPro" id="IPR021005">
    <property type="entry name" value="Znf_CGNR"/>
</dbReference>
<gene>
    <name evidence="2" type="ORF">UA74_22850</name>
</gene>
<sequence>MRLAGTIRHDGTGGVADDLTEPAGLADWLAENHDLLHDVVDPASFRADEGARSAVVALRAATGALLARSVPGAPSRADAHRLLPVAEAVERINTAAALAPVAPALSWPDDGPPTARRRPVQPDAVTRLAGALAAAAIDFLTGPDRERLRACPAPRCVRYFLQSHGRQEFCKPACGNRARAARHYQRRQLPTEKSAAD</sequence>
<name>A0AAC9LEX1_9PSEU</name>
<evidence type="ECO:0000259" key="1">
    <source>
        <dbReference type="Pfam" id="PF11706"/>
    </source>
</evidence>
<keyword evidence="3" id="KW-1185">Reference proteome</keyword>
<dbReference type="SUPFAM" id="SSF160904">
    <property type="entry name" value="Jann2411-like"/>
    <property type="match status" value="1"/>
</dbReference>
<evidence type="ECO:0000313" key="3">
    <source>
        <dbReference type="Proteomes" id="UP000185511"/>
    </source>
</evidence>
<dbReference type="PANTHER" id="PTHR35525:SF3">
    <property type="entry name" value="BLL6575 PROTEIN"/>
    <property type="match status" value="1"/>
</dbReference>
<evidence type="ECO:0000313" key="2">
    <source>
        <dbReference type="EMBL" id="APU16588.1"/>
    </source>
</evidence>
<dbReference type="Proteomes" id="UP000185511">
    <property type="component" value="Chromosome"/>
</dbReference>
<dbReference type="EMBL" id="CP016076">
    <property type="protein sequence ID" value="APU16588.1"/>
    <property type="molecule type" value="Genomic_DNA"/>
</dbReference>
<dbReference type="AlphaFoldDB" id="A0AAC9LEX1"/>
<dbReference type="KEGG" id="acad:UA74_22850"/>
<feature type="domain" description="Zinc finger CGNR" evidence="1">
    <location>
        <begin position="147"/>
        <end position="187"/>
    </location>
</feature>